<feature type="domain" description="HTH marR-type" evidence="4">
    <location>
        <begin position="62"/>
        <end position="195"/>
    </location>
</feature>
<evidence type="ECO:0000256" key="2">
    <source>
        <dbReference type="ARBA" id="ARBA00023125"/>
    </source>
</evidence>
<dbReference type="PANTHER" id="PTHR42756">
    <property type="entry name" value="TRANSCRIPTIONAL REGULATOR, MARR"/>
    <property type="match status" value="1"/>
</dbReference>
<dbReference type="Proteomes" id="UP001597509">
    <property type="component" value="Unassembled WGS sequence"/>
</dbReference>
<dbReference type="PROSITE" id="PS50995">
    <property type="entry name" value="HTH_MARR_2"/>
    <property type="match status" value="1"/>
</dbReference>
<evidence type="ECO:0000256" key="3">
    <source>
        <dbReference type="ARBA" id="ARBA00023163"/>
    </source>
</evidence>
<gene>
    <name evidence="5" type="ORF">ACFS6I_11605</name>
</gene>
<dbReference type="PRINTS" id="PR00598">
    <property type="entry name" value="HTHMARR"/>
</dbReference>
<dbReference type="RefSeq" id="WP_380920662.1">
    <property type="nucleotide sequence ID" value="NZ_JBHUPE010000004.1"/>
</dbReference>
<accession>A0ABW5YW43</accession>
<evidence type="ECO:0000259" key="4">
    <source>
        <dbReference type="PROSITE" id="PS50995"/>
    </source>
</evidence>
<dbReference type="Gene3D" id="1.10.10.10">
    <property type="entry name" value="Winged helix-like DNA-binding domain superfamily/Winged helix DNA-binding domain"/>
    <property type="match status" value="1"/>
</dbReference>
<reference evidence="6" key="1">
    <citation type="journal article" date="2019" name="Int. J. Syst. Evol. Microbiol.">
        <title>The Global Catalogue of Microorganisms (GCM) 10K type strain sequencing project: providing services to taxonomists for standard genome sequencing and annotation.</title>
        <authorList>
            <consortium name="The Broad Institute Genomics Platform"/>
            <consortium name="The Broad Institute Genome Sequencing Center for Infectious Disease"/>
            <person name="Wu L."/>
            <person name="Ma J."/>
        </authorList>
    </citation>
    <scope>NUCLEOTIDE SEQUENCE [LARGE SCALE GENOMIC DNA]</scope>
    <source>
        <strain evidence="6">KCTC 22209</strain>
    </source>
</reference>
<organism evidence="5 6">
    <name type="scientific">Sphingobacterium anhuiense</name>
    <dbReference type="NCBI Taxonomy" id="493780"/>
    <lineage>
        <taxon>Bacteria</taxon>
        <taxon>Pseudomonadati</taxon>
        <taxon>Bacteroidota</taxon>
        <taxon>Sphingobacteriia</taxon>
        <taxon>Sphingobacteriales</taxon>
        <taxon>Sphingobacteriaceae</taxon>
        <taxon>Sphingobacterium</taxon>
    </lineage>
</organism>
<evidence type="ECO:0000313" key="6">
    <source>
        <dbReference type="Proteomes" id="UP001597509"/>
    </source>
</evidence>
<keyword evidence="1" id="KW-0805">Transcription regulation</keyword>
<dbReference type="EMBL" id="JBHUPE010000004">
    <property type="protein sequence ID" value="MFD2904576.1"/>
    <property type="molecule type" value="Genomic_DNA"/>
</dbReference>
<dbReference type="InterPro" id="IPR036390">
    <property type="entry name" value="WH_DNA-bd_sf"/>
</dbReference>
<proteinExistence type="predicted"/>
<name>A0ABW5YW43_9SPHI</name>
<keyword evidence="2" id="KW-0238">DNA-binding</keyword>
<dbReference type="InterPro" id="IPR036388">
    <property type="entry name" value="WH-like_DNA-bd_sf"/>
</dbReference>
<protein>
    <submittedName>
        <fullName evidence="5">MarR family winged helix-turn-helix transcriptional regulator</fullName>
    </submittedName>
</protein>
<dbReference type="SUPFAM" id="SSF46785">
    <property type="entry name" value="Winged helix' DNA-binding domain"/>
    <property type="match status" value="1"/>
</dbReference>
<sequence>MIRKDLLIEIAEELEDYCSNESANGTLADFLNYMYLKNSIALTQSRKVGGDHAVVEGRDVPAEDLGKLLLMMNRYAKHYIKIAFEGSLLQTPEDFTYLMVLFSYDKLLQTDLIRKNAMEKASGNEVIKRLMRLGLIESAAKVDDKRAKPISISNAGRAELFKVLPKMKTVGNILIGNLSPEERDLLIILLSKLDHHHHALMDKKDVSELDQYLHRDSD</sequence>
<evidence type="ECO:0000256" key="1">
    <source>
        <dbReference type="ARBA" id="ARBA00023015"/>
    </source>
</evidence>
<keyword evidence="6" id="KW-1185">Reference proteome</keyword>
<comment type="caution">
    <text evidence="5">The sequence shown here is derived from an EMBL/GenBank/DDBJ whole genome shotgun (WGS) entry which is preliminary data.</text>
</comment>
<keyword evidence="3" id="KW-0804">Transcription</keyword>
<dbReference type="SMART" id="SM00347">
    <property type="entry name" value="HTH_MARR"/>
    <property type="match status" value="1"/>
</dbReference>
<evidence type="ECO:0000313" key="5">
    <source>
        <dbReference type="EMBL" id="MFD2904576.1"/>
    </source>
</evidence>
<dbReference type="InterPro" id="IPR000835">
    <property type="entry name" value="HTH_MarR-typ"/>
</dbReference>
<dbReference type="PANTHER" id="PTHR42756:SF1">
    <property type="entry name" value="TRANSCRIPTIONAL REPRESSOR OF EMRAB OPERON"/>
    <property type="match status" value="1"/>
</dbReference>